<comment type="caution">
    <text evidence="1">The sequence shown here is derived from an EMBL/GenBank/DDBJ whole genome shotgun (WGS) entry which is preliminary data.</text>
</comment>
<organism evidence="1 2">
    <name type="scientific">Ophiocordyceps australis</name>
    <dbReference type="NCBI Taxonomy" id="1399860"/>
    <lineage>
        <taxon>Eukaryota</taxon>
        <taxon>Fungi</taxon>
        <taxon>Dikarya</taxon>
        <taxon>Ascomycota</taxon>
        <taxon>Pezizomycotina</taxon>
        <taxon>Sordariomycetes</taxon>
        <taxon>Hypocreomycetidae</taxon>
        <taxon>Hypocreales</taxon>
        <taxon>Ophiocordycipitaceae</taxon>
        <taxon>Ophiocordyceps</taxon>
    </lineage>
</organism>
<accession>A0A2C5Y1V3</accession>
<dbReference type="AlphaFoldDB" id="A0A2C5Y1V3"/>
<proteinExistence type="predicted"/>
<gene>
    <name evidence="1" type="ORF">CDD82_7685</name>
</gene>
<protein>
    <submittedName>
        <fullName evidence="1">Uncharacterized protein</fullName>
    </submittedName>
</protein>
<keyword evidence="2" id="KW-1185">Reference proteome</keyword>
<reference evidence="1 2" key="1">
    <citation type="submission" date="2017-06" db="EMBL/GenBank/DDBJ databases">
        <title>Ant-infecting Ophiocordyceps genomes reveal a high diversity of potential behavioral manipulation genes and a possible major role for enterotoxins.</title>
        <authorList>
            <person name="De Bekker C."/>
            <person name="Evans H.C."/>
            <person name="Brachmann A."/>
            <person name="Hughes D.P."/>
        </authorList>
    </citation>
    <scope>NUCLEOTIDE SEQUENCE [LARGE SCALE GENOMIC DNA]</scope>
    <source>
        <strain evidence="1 2">1348a</strain>
    </source>
</reference>
<dbReference type="Proteomes" id="UP000224854">
    <property type="component" value="Unassembled WGS sequence"/>
</dbReference>
<dbReference type="EMBL" id="NJEU01000092">
    <property type="protein sequence ID" value="PHH81869.1"/>
    <property type="molecule type" value="Genomic_DNA"/>
</dbReference>
<sequence length="154" mass="16557">MAPAQASALGLPYAAYSVVHGIKRSMAPKGQQTRRTWLLNSEAGRPVGGAPVAPRPAANRRWCKSSSPWDIARLLPDTTVVDMALAMELAMEAGLEVWPSRSRQTLQSRGCAVQSCAVLCRAVRPLWSSRDASRQSCSLCLACFAGGLAQEMDQ</sequence>
<name>A0A2C5Y1V3_9HYPO</name>
<evidence type="ECO:0000313" key="1">
    <source>
        <dbReference type="EMBL" id="PHH81869.1"/>
    </source>
</evidence>
<evidence type="ECO:0000313" key="2">
    <source>
        <dbReference type="Proteomes" id="UP000224854"/>
    </source>
</evidence>